<dbReference type="Gene3D" id="3.40.50.300">
    <property type="entry name" value="P-loop containing nucleotide triphosphate hydrolases"/>
    <property type="match status" value="2"/>
</dbReference>
<keyword evidence="6" id="KW-0238">DNA-binding</keyword>
<dbReference type="PROSITE" id="PS51217">
    <property type="entry name" value="UVRD_HELICASE_CTER"/>
    <property type="match status" value="1"/>
</dbReference>
<dbReference type="PANTHER" id="PTHR11070">
    <property type="entry name" value="UVRD / RECB / PCRA DNA HELICASE FAMILY MEMBER"/>
    <property type="match status" value="1"/>
</dbReference>
<evidence type="ECO:0000313" key="16">
    <source>
        <dbReference type="Proteomes" id="UP000283766"/>
    </source>
</evidence>
<dbReference type="GO" id="GO:0016887">
    <property type="term" value="F:ATP hydrolysis activity"/>
    <property type="evidence" value="ECO:0007669"/>
    <property type="project" value="RHEA"/>
</dbReference>
<dbReference type="AlphaFoldDB" id="A0A414WDE4"/>
<evidence type="ECO:0000313" key="15">
    <source>
        <dbReference type="EMBL" id="RHH31948.1"/>
    </source>
</evidence>
<dbReference type="InterPro" id="IPR027417">
    <property type="entry name" value="P-loop_NTPase"/>
</dbReference>
<dbReference type="CDD" id="cd17932">
    <property type="entry name" value="DEXQc_UvrD"/>
    <property type="match status" value="1"/>
</dbReference>
<evidence type="ECO:0000256" key="1">
    <source>
        <dbReference type="ARBA" id="ARBA00009922"/>
    </source>
</evidence>
<dbReference type="PROSITE" id="PS51198">
    <property type="entry name" value="UVRD_HELICASE_ATP_BIND"/>
    <property type="match status" value="1"/>
</dbReference>
<dbReference type="EMBL" id="QRJL01000004">
    <property type="protein sequence ID" value="RHH31948.1"/>
    <property type="molecule type" value="Genomic_DNA"/>
</dbReference>
<dbReference type="EC" id="5.6.2.4" evidence="9"/>
<evidence type="ECO:0000256" key="11">
    <source>
        <dbReference type="ARBA" id="ARBA00048988"/>
    </source>
</evidence>
<evidence type="ECO:0000256" key="12">
    <source>
        <dbReference type="PROSITE-ProRule" id="PRU00560"/>
    </source>
</evidence>
<comment type="similarity">
    <text evidence="1">Belongs to the helicase family. UvrD subfamily.</text>
</comment>
<feature type="domain" description="UvrD-like helicase C-terminal" evidence="14">
    <location>
        <begin position="283"/>
        <end position="540"/>
    </location>
</feature>
<feature type="domain" description="UvrD-like helicase ATP-binding" evidence="13">
    <location>
        <begin position="4"/>
        <end position="289"/>
    </location>
</feature>
<protein>
    <recommendedName>
        <fullName evidence="9">DNA 3'-5' helicase</fullName>
        <ecNumber evidence="9">5.6.2.4</ecNumber>
    </recommendedName>
    <alternativeName>
        <fullName evidence="10">DNA 3'-5' helicase II</fullName>
    </alternativeName>
</protein>
<keyword evidence="2 12" id="KW-0547">Nucleotide-binding</keyword>
<keyword evidence="3 12" id="KW-0378">Hydrolase</keyword>
<keyword evidence="4 12" id="KW-0347">Helicase</keyword>
<evidence type="ECO:0000256" key="2">
    <source>
        <dbReference type="ARBA" id="ARBA00022741"/>
    </source>
</evidence>
<evidence type="ECO:0000256" key="4">
    <source>
        <dbReference type="ARBA" id="ARBA00022806"/>
    </source>
</evidence>
<evidence type="ECO:0000256" key="3">
    <source>
        <dbReference type="ARBA" id="ARBA00022801"/>
    </source>
</evidence>
<name>A0A414WDE4_BACUN</name>
<dbReference type="Proteomes" id="UP000283766">
    <property type="component" value="Unassembled WGS sequence"/>
</dbReference>
<evidence type="ECO:0000256" key="5">
    <source>
        <dbReference type="ARBA" id="ARBA00022840"/>
    </source>
</evidence>
<dbReference type="GO" id="GO:0000725">
    <property type="term" value="P:recombinational repair"/>
    <property type="evidence" value="ECO:0007669"/>
    <property type="project" value="TreeGrafter"/>
</dbReference>
<organism evidence="15 16">
    <name type="scientific">Bacteroides uniformis</name>
    <dbReference type="NCBI Taxonomy" id="820"/>
    <lineage>
        <taxon>Bacteria</taxon>
        <taxon>Pseudomonadati</taxon>
        <taxon>Bacteroidota</taxon>
        <taxon>Bacteroidia</taxon>
        <taxon>Bacteroidales</taxon>
        <taxon>Bacteroidaceae</taxon>
        <taxon>Bacteroides</taxon>
    </lineage>
</organism>
<keyword evidence="7" id="KW-0413">Isomerase</keyword>
<dbReference type="InterPro" id="IPR013986">
    <property type="entry name" value="DExx_box_DNA_helicase_dom_sf"/>
</dbReference>
<dbReference type="RefSeq" id="WP_118274308.1">
    <property type="nucleotide sequence ID" value="NZ_QRJL01000004.1"/>
</dbReference>
<evidence type="ECO:0000256" key="9">
    <source>
        <dbReference type="ARBA" id="ARBA00034808"/>
    </source>
</evidence>
<comment type="catalytic activity">
    <reaction evidence="8">
        <text>Couples ATP hydrolysis with the unwinding of duplex DNA by translocating in the 3'-5' direction.</text>
        <dbReference type="EC" id="5.6.2.4"/>
    </reaction>
</comment>
<comment type="caution">
    <text evidence="15">The sequence shown here is derived from an EMBL/GenBank/DDBJ whole genome shotgun (WGS) entry which is preliminary data.</text>
</comment>
<keyword evidence="5 12" id="KW-0067">ATP-binding</keyword>
<evidence type="ECO:0000259" key="14">
    <source>
        <dbReference type="PROSITE" id="PS51217"/>
    </source>
</evidence>
<proteinExistence type="inferred from homology"/>
<reference evidence="15 16" key="1">
    <citation type="submission" date="2018-08" db="EMBL/GenBank/DDBJ databases">
        <title>A genome reference for cultivated species of the human gut microbiota.</title>
        <authorList>
            <person name="Zou Y."/>
            <person name="Xue W."/>
            <person name="Luo G."/>
        </authorList>
    </citation>
    <scope>NUCLEOTIDE SEQUENCE [LARGE SCALE GENOMIC DNA]</scope>
    <source>
        <strain evidence="15 16">AM18-14LB</strain>
    </source>
</reference>
<dbReference type="PANTHER" id="PTHR11070:SF2">
    <property type="entry name" value="ATP-DEPENDENT DNA HELICASE SRS2"/>
    <property type="match status" value="1"/>
</dbReference>
<sequence>MCKIVLSPRQKEIANYINGPLLVTASAGSGKTRVLTERIANLTKFTRHRILAITFTNKACEEIKTRLQQKDYDMMERVLVSTFHGFCTQVLESHVSAMNWRTMPQIFRDEDIRQVVASAICDSLNLREKYLSLDNKGRYLMVSSAIDAISQIKREVILDDELEERVANNDHIEIYRIYCDYMESLHAIDFDDLLLDAYRLFLYNPKIASLYRREFEYICVDEAQDMNKAQYQLLRILTGNEHRNIMLVGDAKQSIYAFNGSSSRFMQKDFVNDYSPVTIMNLQENYRSAKSILDYARLIIHDAPIEEFVKLQGVCQEITYNTPCDEAQGVVDSINKMLLAEHVKDIERRLTYADFSVLARNKFVLSKIEAELIKAGIPYHYKNTSGNPEFTSTSANIFSLAMMIRLNEMDNLHLGQLKKLMGIPEAESIMDLAKATDKDFYKLILESVNALNFDGSNFRTTLKKLASYIKEQSQNMQLDQQEWLVAYDDFKEINNHWTKYASSVTTTSLTAFRNAMTLGQTATIKQEDSISLATVHTMKGQQSTIVFLIGMDEGTFPDYRAVKFGTKSTEMQQERNNLYVAVTRAQRHLYISYPKKRLMPWGDWSLRSKSSLLPKFP</sequence>
<dbReference type="InterPro" id="IPR014016">
    <property type="entry name" value="UvrD-like_ATP-bd"/>
</dbReference>
<dbReference type="Pfam" id="PF00580">
    <property type="entry name" value="UvrD-helicase"/>
    <property type="match status" value="1"/>
</dbReference>
<dbReference type="GO" id="GO:0005524">
    <property type="term" value="F:ATP binding"/>
    <property type="evidence" value="ECO:0007669"/>
    <property type="project" value="UniProtKB-UniRule"/>
</dbReference>
<comment type="catalytic activity">
    <reaction evidence="11">
        <text>ATP + H2O = ADP + phosphate + H(+)</text>
        <dbReference type="Rhea" id="RHEA:13065"/>
        <dbReference type="ChEBI" id="CHEBI:15377"/>
        <dbReference type="ChEBI" id="CHEBI:15378"/>
        <dbReference type="ChEBI" id="CHEBI:30616"/>
        <dbReference type="ChEBI" id="CHEBI:43474"/>
        <dbReference type="ChEBI" id="CHEBI:456216"/>
        <dbReference type="EC" id="5.6.2.4"/>
    </reaction>
</comment>
<evidence type="ECO:0000256" key="10">
    <source>
        <dbReference type="ARBA" id="ARBA00034923"/>
    </source>
</evidence>
<dbReference type="GO" id="GO:0043138">
    <property type="term" value="F:3'-5' DNA helicase activity"/>
    <property type="evidence" value="ECO:0007669"/>
    <property type="project" value="UniProtKB-EC"/>
</dbReference>
<evidence type="ECO:0000256" key="8">
    <source>
        <dbReference type="ARBA" id="ARBA00034617"/>
    </source>
</evidence>
<dbReference type="Gene3D" id="1.10.486.10">
    <property type="entry name" value="PCRA, domain 4"/>
    <property type="match status" value="1"/>
</dbReference>
<dbReference type="Pfam" id="PF13361">
    <property type="entry name" value="UvrD_C"/>
    <property type="match status" value="2"/>
</dbReference>
<accession>A0A414WDE4</accession>
<dbReference type="InterPro" id="IPR000212">
    <property type="entry name" value="DNA_helicase_UvrD/REP"/>
</dbReference>
<dbReference type="GO" id="GO:0003677">
    <property type="term" value="F:DNA binding"/>
    <property type="evidence" value="ECO:0007669"/>
    <property type="project" value="UniProtKB-KW"/>
</dbReference>
<feature type="binding site" evidence="12">
    <location>
        <begin position="25"/>
        <end position="32"/>
    </location>
    <ligand>
        <name>ATP</name>
        <dbReference type="ChEBI" id="CHEBI:30616"/>
    </ligand>
</feature>
<dbReference type="Gene3D" id="1.10.10.160">
    <property type="match status" value="1"/>
</dbReference>
<dbReference type="SUPFAM" id="SSF52540">
    <property type="entry name" value="P-loop containing nucleoside triphosphate hydrolases"/>
    <property type="match status" value="1"/>
</dbReference>
<gene>
    <name evidence="15" type="ORF">DW216_08075</name>
</gene>
<evidence type="ECO:0000256" key="7">
    <source>
        <dbReference type="ARBA" id="ARBA00023235"/>
    </source>
</evidence>
<dbReference type="InterPro" id="IPR014017">
    <property type="entry name" value="DNA_helicase_UvrD-like_C"/>
</dbReference>
<evidence type="ECO:0000256" key="6">
    <source>
        <dbReference type="ARBA" id="ARBA00023125"/>
    </source>
</evidence>
<evidence type="ECO:0000259" key="13">
    <source>
        <dbReference type="PROSITE" id="PS51198"/>
    </source>
</evidence>